<organism evidence="2 3">
    <name type="scientific">Blyttiomyces helicus</name>
    <dbReference type="NCBI Taxonomy" id="388810"/>
    <lineage>
        <taxon>Eukaryota</taxon>
        <taxon>Fungi</taxon>
        <taxon>Fungi incertae sedis</taxon>
        <taxon>Chytridiomycota</taxon>
        <taxon>Chytridiomycota incertae sedis</taxon>
        <taxon>Chytridiomycetes</taxon>
        <taxon>Chytridiomycetes incertae sedis</taxon>
        <taxon>Blyttiomyces</taxon>
    </lineage>
</organism>
<feature type="compositionally biased region" description="Basic and acidic residues" evidence="1">
    <location>
        <begin position="47"/>
        <end position="58"/>
    </location>
</feature>
<feature type="compositionally biased region" description="Low complexity" evidence="1">
    <location>
        <begin position="134"/>
        <end position="152"/>
    </location>
</feature>
<evidence type="ECO:0000313" key="3">
    <source>
        <dbReference type="Proteomes" id="UP000269721"/>
    </source>
</evidence>
<name>A0A4P9WIU2_9FUNG</name>
<feature type="region of interest" description="Disordered" evidence="1">
    <location>
        <begin position="1"/>
        <end position="215"/>
    </location>
</feature>
<feature type="compositionally biased region" description="Low complexity" evidence="1">
    <location>
        <begin position="36"/>
        <end position="46"/>
    </location>
</feature>
<evidence type="ECO:0000313" key="2">
    <source>
        <dbReference type="EMBL" id="RKO92724.1"/>
    </source>
</evidence>
<evidence type="ECO:0000256" key="1">
    <source>
        <dbReference type="SAM" id="MobiDB-lite"/>
    </source>
</evidence>
<accession>A0A4P9WIU2</accession>
<dbReference type="Proteomes" id="UP000269721">
    <property type="component" value="Unassembled WGS sequence"/>
</dbReference>
<keyword evidence="3" id="KW-1185">Reference proteome</keyword>
<feature type="compositionally biased region" description="Polar residues" evidence="1">
    <location>
        <begin position="115"/>
        <end position="125"/>
    </location>
</feature>
<dbReference type="EMBL" id="KZ994520">
    <property type="protein sequence ID" value="RKO92724.1"/>
    <property type="molecule type" value="Genomic_DNA"/>
</dbReference>
<gene>
    <name evidence="2" type="ORF">BDK51DRAFT_30147</name>
</gene>
<proteinExistence type="predicted"/>
<dbReference type="AlphaFoldDB" id="A0A4P9WIU2"/>
<sequence>MSAAPRIVHAWELPGAQTYTPSTGAVPASPPNPCKASPSRPQSAPSREAESSTGPRDRNRSKRNRRKPRRGSPAPVEDPAPAPRSVLDRLGPRPPQATSPSSSILDRLGPRPSPTVETGVNSTPTRRGAGNRQPALFAPASVLLPPSPSHLSEQVETLSLGREAPTVDKKLPSPPTPPRSDNTASSASPSSPEPLGNWADADDEFDYATTPVFAD</sequence>
<protein>
    <submittedName>
        <fullName evidence="2">Uncharacterized protein</fullName>
    </submittedName>
</protein>
<feature type="compositionally biased region" description="Basic residues" evidence="1">
    <location>
        <begin position="59"/>
        <end position="70"/>
    </location>
</feature>
<reference evidence="3" key="1">
    <citation type="journal article" date="2018" name="Nat. Microbiol.">
        <title>Leveraging single-cell genomics to expand the fungal tree of life.</title>
        <authorList>
            <person name="Ahrendt S.R."/>
            <person name="Quandt C.A."/>
            <person name="Ciobanu D."/>
            <person name="Clum A."/>
            <person name="Salamov A."/>
            <person name="Andreopoulos B."/>
            <person name="Cheng J.F."/>
            <person name="Woyke T."/>
            <person name="Pelin A."/>
            <person name="Henrissat B."/>
            <person name="Reynolds N.K."/>
            <person name="Benny G.L."/>
            <person name="Smith M.E."/>
            <person name="James T.Y."/>
            <person name="Grigoriev I.V."/>
        </authorList>
    </citation>
    <scope>NUCLEOTIDE SEQUENCE [LARGE SCALE GENOMIC DNA]</scope>
</reference>